<evidence type="ECO:0000313" key="3">
    <source>
        <dbReference type="Proteomes" id="UP000608890"/>
    </source>
</evidence>
<proteinExistence type="predicted"/>
<dbReference type="Proteomes" id="UP000608890">
    <property type="component" value="Unassembled WGS sequence"/>
</dbReference>
<dbReference type="RefSeq" id="WP_189041108.1">
    <property type="nucleotide sequence ID" value="NZ_BMNB01000003.1"/>
</dbReference>
<feature type="compositionally biased region" description="Basic and acidic residues" evidence="1">
    <location>
        <begin position="22"/>
        <end position="36"/>
    </location>
</feature>
<evidence type="ECO:0000313" key="2">
    <source>
        <dbReference type="EMBL" id="GGM27728.1"/>
    </source>
</evidence>
<evidence type="ECO:0000256" key="1">
    <source>
        <dbReference type="SAM" id="MobiDB-lite"/>
    </source>
</evidence>
<organism evidence="2 3">
    <name type="scientific">Micromonospora sonchi</name>
    <dbReference type="NCBI Taxonomy" id="1763543"/>
    <lineage>
        <taxon>Bacteria</taxon>
        <taxon>Bacillati</taxon>
        <taxon>Actinomycetota</taxon>
        <taxon>Actinomycetes</taxon>
        <taxon>Micromonosporales</taxon>
        <taxon>Micromonosporaceae</taxon>
        <taxon>Micromonospora</taxon>
    </lineage>
</organism>
<sequence>MSPNVNSPAVLPAESRRRRTRIHGDGRRESRTTLADGRRVNVPVNGRYESRVGWRTDAGLWWTEPIR</sequence>
<comment type="caution">
    <text evidence="2">The sequence shown here is derived from an EMBL/GenBank/DDBJ whole genome shotgun (WGS) entry which is preliminary data.</text>
</comment>
<name>A0A917TM16_9ACTN</name>
<accession>A0A917TM16</accession>
<feature type="region of interest" description="Disordered" evidence="1">
    <location>
        <begin position="1"/>
        <end position="36"/>
    </location>
</feature>
<reference evidence="2" key="2">
    <citation type="submission" date="2020-09" db="EMBL/GenBank/DDBJ databases">
        <authorList>
            <person name="Sun Q."/>
            <person name="Zhou Y."/>
        </authorList>
    </citation>
    <scope>NUCLEOTIDE SEQUENCE</scope>
    <source>
        <strain evidence="2">CGMCC 4.7312</strain>
    </source>
</reference>
<keyword evidence="3" id="KW-1185">Reference proteome</keyword>
<dbReference type="AlphaFoldDB" id="A0A917TM16"/>
<gene>
    <name evidence="2" type="ORF">GCM10011608_10680</name>
</gene>
<protein>
    <submittedName>
        <fullName evidence="2">Uncharacterized protein</fullName>
    </submittedName>
</protein>
<reference evidence="2" key="1">
    <citation type="journal article" date="2014" name="Int. J. Syst. Evol. Microbiol.">
        <title>Complete genome sequence of Corynebacterium casei LMG S-19264T (=DSM 44701T), isolated from a smear-ripened cheese.</title>
        <authorList>
            <consortium name="US DOE Joint Genome Institute (JGI-PGF)"/>
            <person name="Walter F."/>
            <person name="Albersmeier A."/>
            <person name="Kalinowski J."/>
            <person name="Ruckert C."/>
        </authorList>
    </citation>
    <scope>NUCLEOTIDE SEQUENCE</scope>
    <source>
        <strain evidence="2">CGMCC 4.7312</strain>
    </source>
</reference>
<dbReference type="EMBL" id="BMNB01000003">
    <property type="protein sequence ID" value="GGM27728.1"/>
    <property type="molecule type" value="Genomic_DNA"/>
</dbReference>